<feature type="coiled-coil region" evidence="1">
    <location>
        <begin position="391"/>
        <end position="470"/>
    </location>
</feature>
<evidence type="ECO:0000313" key="3">
    <source>
        <dbReference type="EMBL" id="PHJ16581.1"/>
    </source>
</evidence>
<keyword evidence="1" id="KW-0175">Coiled coil</keyword>
<dbReference type="Proteomes" id="UP000221165">
    <property type="component" value="Unassembled WGS sequence"/>
</dbReference>
<evidence type="ECO:0000256" key="2">
    <source>
        <dbReference type="SAM" id="MobiDB-lite"/>
    </source>
</evidence>
<evidence type="ECO:0000256" key="1">
    <source>
        <dbReference type="SAM" id="Coils"/>
    </source>
</evidence>
<dbReference type="AlphaFoldDB" id="A0A2C6JGE1"/>
<dbReference type="OrthoDB" id="10072614at2759"/>
<feature type="region of interest" description="Disordered" evidence="2">
    <location>
        <begin position="176"/>
        <end position="210"/>
    </location>
</feature>
<feature type="compositionally biased region" description="Acidic residues" evidence="2">
    <location>
        <begin position="176"/>
        <end position="185"/>
    </location>
</feature>
<feature type="region of interest" description="Disordered" evidence="2">
    <location>
        <begin position="330"/>
        <end position="387"/>
    </location>
</feature>
<name>A0A2C6JGE1_9APIC</name>
<reference evidence="3 4" key="1">
    <citation type="journal article" date="2017" name="Int. J. Parasitol.">
        <title>The genome of the protozoan parasite Cystoisospora suis and a reverse vaccinology approach to identify vaccine candidates.</title>
        <authorList>
            <person name="Palmieri N."/>
            <person name="Shrestha A."/>
            <person name="Ruttkowski B."/>
            <person name="Beck T."/>
            <person name="Vogl C."/>
            <person name="Tomley F."/>
            <person name="Blake D.P."/>
            <person name="Joachim A."/>
        </authorList>
    </citation>
    <scope>NUCLEOTIDE SEQUENCE [LARGE SCALE GENOMIC DNA]</scope>
    <source>
        <strain evidence="3 4">Wien I</strain>
    </source>
</reference>
<protein>
    <submittedName>
        <fullName evidence="3">Smc n terminal domain-containing protein</fullName>
    </submittedName>
</protein>
<dbReference type="GeneID" id="94432927"/>
<evidence type="ECO:0000313" key="4">
    <source>
        <dbReference type="Proteomes" id="UP000221165"/>
    </source>
</evidence>
<comment type="caution">
    <text evidence="3">The sequence shown here is derived from an EMBL/GenBank/DDBJ whole genome shotgun (WGS) entry which is preliminary data.</text>
</comment>
<proteinExistence type="predicted"/>
<dbReference type="EMBL" id="MIGC01005796">
    <property type="protein sequence ID" value="PHJ16581.1"/>
    <property type="molecule type" value="Genomic_DNA"/>
</dbReference>
<gene>
    <name evidence="3" type="ORF">CSUI_009603</name>
</gene>
<dbReference type="RefSeq" id="XP_067918308.1">
    <property type="nucleotide sequence ID" value="XM_068069716.1"/>
</dbReference>
<keyword evidence="4" id="KW-1185">Reference proteome</keyword>
<feature type="compositionally biased region" description="Polar residues" evidence="2">
    <location>
        <begin position="341"/>
        <end position="353"/>
    </location>
</feature>
<accession>A0A2C6JGE1</accession>
<feature type="compositionally biased region" description="Basic and acidic residues" evidence="2">
    <location>
        <begin position="186"/>
        <end position="198"/>
    </location>
</feature>
<organism evidence="3 4">
    <name type="scientific">Cystoisospora suis</name>
    <dbReference type="NCBI Taxonomy" id="483139"/>
    <lineage>
        <taxon>Eukaryota</taxon>
        <taxon>Sar</taxon>
        <taxon>Alveolata</taxon>
        <taxon>Apicomplexa</taxon>
        <taxon>Conoidasida</taxon>
        <taxon>Coccidia</taxon>
        <taxon>Eucoccidiorida</taxon>
        <taxon>Eimeriorina</taxon>
        <taxon>Sarcocystidae</taxon>
        <taxon>Cystoisospora</taxon>
    </lineage>
</organism>
<feature type="non-terminal residue" evidence="3">
    <location>
        <position position="543"/>
    </location>
</feature>
<sequence length="543" mass="62982">MRKALADLSLKYRDVQRWLAESMYRLRALDDEERTLHREIEKERRKRLLLKQNRRQAILSKLSLLLPAHDRGRSLQEFARLKREGQLLNTYGPIAAITKVKSRQFLPYVEHVLKSRFAAYICVDSEEDVALLSEKGLHALYLRPELKGRVVFPTATDYMKSLGVLGFLQEEMSFDLDSDNEEKEEESAHSPHQDDPEMRKKKKEKEREEKMRLARQIRETILSFTSANLIFIVREDISPEQEKYMQNSMKNELAKILGVPHVSKLVYYKGSCVYTLQKSRHDHIWTDTCDTIPQVLYQRRPNSSSSSFFSSSRQGGASENNFESILRVCEEEEEEEKENDVGSSLENAHSSFTRPDGGPGRVGEQQGGGGRGGGEEEEASKMRKMKNRDMEEAFKRRQEELNQQRAHLQRQIKEFEKESENISLERQKIANERSLLTLKNTKIAEATHNVDFAKQHYDALLTQVQELQERRPGKVELLLKGQKLHQAIWTSLSHSLRQQREAAKALHAVARKLMVLKKETSAIDTYRQQLATLYSQRKDIKAQ</sequence>
<dbReference type="VEuPathDB" id="ToxoDB:CSUI_009603"/>
<feature type="compositionally biased region" description="Gly residues" evidence="2">
    <location>
        <begin position="357"/>
        <end position="372"/>
    </location>
</feature>